<evidence type="ECO:0000313" key="1">
    <source>
        <dbReference type="EMBL" id="MYR30752.1"/>
    </source>
</evidence>
<gene>
    <name evidence="1" type="ORF">GTW20_00355</name>
</gene>
<protein>
    <submittedName>
        <fullName evidence="1">Uncharacterized protein</fullName>
    </submittedName>
</protein>
<dbReference type="Proteomes" id="UP000467124">
    <property type="component" value="Unassembled WGS sequence"/>
</dbReference>
<sequence>MAIAAPVSVPVRVLMQVGGSEPHEVGEFILFNPGTGDHDTARALRALADEFETSAAPSE</sequence>
<comment type="caution">
    <text evidence="1">The sequence shown here is derived from an EMBL/GenBank/DDBJ whole genome shotgun (WGS) entry which is preliminary data.</text>
</comment>
<accession>A0A7K2IL97</accession>
<dbReference type="EMBL" id="WWHY01000001">
    <property type="protein sequence ID" value="MYR30752.1"/>
    <property type="molecule type" value="Genomic_DNA"/>
</dbReference>
<dbReference type="RefSeq" id="WP_161109957.1">
    <property type="nucleotide sequence ID" value="NZ_JBHXVI010000018.1"/>
</dbReference>
<name>A0A7K2IL97_9ACTN</name>
<proteinExistence type="predicted"/>
<dbReference type="AlphaFoldDB" id="A0A7K2IL97"/>
<organism evidence="1 2">
    <name type="scientific">Nocardiopsis alba</name>
    <dbReference type="NCBI Taxonomy" id="53437"/>
    <lineage>
        <taxon>Bacteria</taxon>
        <taxon>Bacillati</taxon>
        <taxon>Actinomycetota</taxon>
        <taxon>Actinomycetes</taxon>
        <taxon>Streptosporangiales</taxon>
        <taxon>Nocardiopsidaceae</taxon>
        <taxon>Nocardiopsis</taxon>
    </lineage>
</organism>
<reference evidence="1 2" key="1">
    <citation type="journal article" date="2019" name="Nat. Commun.">
        <title>The antimicrobial potential of Streptomyces from insect microbiomes.</title>
        <authorList>
            <person name="Chevrette M.G."/>
            <person name="Carlson C.M."/>
            <person name="Ortega H.E."/>
            <person name="Thomas C."/>
            <person name="Ananiev G.E."/>
            <person name="Barns K.J."/>
            <person name="Book A.J."/>
            <person name="Cagnazzo J."/>
            <person name="Carlos C."/>
            <person name="Flanigan W."/>
            <person name="Grubbs K.J."/>
            <person name="Horn H.A."/>
            <person name="Hoffmann F.M."/>
            <person name="Klassen J.L."/>
            <person name="Knack J.J."/>
            <person name="Lewin G.R."/>
            <person name="McDonald B.R."/>
            <person name="Muller L."/>
            <person name="Melo W.G.P."/>
            <person name="Pinto-Tomas A.A."/>
            <person name="Schmitz A."/>
            <person name="Wendt-Pienkowski E."/>
            <person name="Wildman S."/>
            <person name="Zhao M."/>
            <person name="Zhang F."/>
            <person name="Bugni T.S."/>
            <person name="Andes D.R."/>
            <person name="Pupo M.T."/>
            <person name="Currie C.R."/>
        </authorList>
    </citation>
    <scope>NUCLEOTIDE SEQUENCE [LARGE SCALE GENOMIC DNA]</scope>
    <source>
        <strain evidence="1 2">SID5840</strain>
    </source>
</reference>
<evidence type="ECO:0000313" key="2">
    <source>
        <dbReference type="Proteomes" id="UP000467124"/>
    </source>
</evidence>